<accession>A0A450RXD3</accession>
<sequence length="80" mass="8698">MRIDLFEAQTRLPGLAQAALAGDDVIIADQDYPTVRLVPVPGIAGRRQPGAWSTLPLPEEDWDSPEFNREIAASLLGEKA</sequence>
<dbReference type="GO" id="GO:0003677">
    <property type="term" value="F:DNA binding"/>
    <property type="evidence" value="ECO:0007669"/>
    <property type="project" value="UniProtKB-KW"/>
</dbReference>
<dbReference type="EMBL" id="CAADEY010000006">
    <property type="protein sequence ID" value="VFJ43784.1"/>
    <property type="molecule type" value="Genomic_DNA"/>
</dbReference>
<reference evidence="1" key="1">
    <citation type="submission" date="2019-02" db="EMBL/GenBank/DDBJ databases">
        <authorList>
            <person name="Gruber-Vodicka R. H."/>
            <person name="Seah K. B. B."/>
        </authorList>
    </citation>
    <scope>NUCLEOTIDE SEQUENCE</scope>
    <source>
        <strain evidence="1">BECK_DK161</strain>
    </source>
</reference>
<organism evidence="1">
    <name type="scientific">Candidatus Kentrum sp. DK</name>
    <dbReference type="NCBI Taxonomy" id="2126562"/>
    <lineage>
        <taxon>Bacteria</taxon>
        <taxon>Pseudomonadati</taxon>
        <taxon>Pseudomonadota</taxon>
        <taxon>Gammaproteobacteria</taxon>
        <taxon>Candidatus Kentrum</taxon>
    </lineage>
</organism>
<protein>
    <submittedName>
        <fullName evidence="1">Antitoxin component of toxin-antitoxin stability system, DNA-binding transcriptional repressor</fullName>
    </submittedName>
</protein>
<name>A0A450RXD3_9GAMM</name>
<gene>
    <name evidence="1" type="ORF">BECKDK2373C_GA0170839_100656</name>
</gene>
<evidence type="ECO:0000313" key="1">
    <source>
        <dbReference type="EMBL" id="VFJ43784.1"/>
    </source>
</evidence>
<dbReference type="AlphaFoldDB" id="A0A450RXD3"/>
<proteinExistence type="predicted"/>
<keyword evidence="1" id="KW-0238">DNA-binding</keyword>